<sequence length="562" mass="59759">MRPPVDPRFQSAHHSAMEASSNQPPPLEDVDLFAIDLPLREAVGRAGVSAADQGGLAAFGREWGAAETAAEARRANEHPPQLHALDPRGERLDVVEYHPAYHALMARSMAAGLHASSWDEAAVAPMGAAPRASGQALRAARFYMAAQVESGHLCPLTMTHASVAALAAAPDALSRWLPRIVGRDYDGAFRPWWEKTAVTLGMGMTERQGGTDVRANTTAATPAGDHYRISGQKWFMSAPMCDAFLVLAQAPGGLTCFLVPRFEPDGRRNGLRFQRLKNKLGNRSNASSEVVFEMAHGEKIGEEGRGVATILGMVQLTRLDCAISSAGLMRTGLAHAVHHARHRRAFGRRLIEQPLMRTVLADMALEVEAATALAVRLAAAFDAAPDDPHEAALARICTPAAKYLICKQAPHLLYEAMECLGGNGYVEDFPLARAYQEAPVNAIWEGSGNVMALDVLRAAARDPAATAAVLDRLGEAAGEPGRRAADAIQSALRSPDAEARGREITEGLGRLAALATLAAGDARVADAYAARRFGDGRGAQTSWGGAGPSAQADRLIERALPE</sequence>
<keyword evidence="11" id="KW-1185">Reference proteome</keyword>
<accession>A0A917MFY7</accession>
<dbReference type="AlphaFoldDB" id="A0A917MFY7"/>
<proteinExistence type="inferred from homology"/>
<reference evidence="10" key="2">
    <citation type="submission" date="2020-09" db="EMBL/GenBank/DDBJ databases">
        <authorList>
            <person name="Sun Q."/>
            <person name="Zhou Y."/>
        </authorList>
    </citation>
    <scope>NUCLEOTIDE SEQUENCE</scope>
    <source>
        <strain evidence="10">CGMCC 1.12214</strain>
    </source>
</reference>
<dbReference type="GO" id="GO:0003995">
    <property type="term" value="F:acyl-CoA dehydrogenase activity"/>
    <property type="evidence" value="ECO:0007669"/>
    <property type="project" value="InterPro"/>
</dbReference>
<feature type="region of interest" description="Disordered" evidence="6">
    <location>
        <begin position="1"/>
        <end position="27"/>
    </location>
</feature>
<dbReference type="PANTHER" id="PTHR42707">
    <property type="entry name" value="ACYL-COA DEHYDROGENASE"/>
    <property type="match status" value="1"/>
</dbReference>
<dbReference type="Pfam" id="PF18158">
    <property type="entry name" value="AidB_N"/>
    <property type="match status" value="1"/>
</dbReference>
<evidence type="ECO:0000259" key="8">
    <source>
        <dbReference type="Pfam" id="PF02770"/>
    </source>
</evidence>
<dbReference type="InterPro" id="IPR009100">
    <property type="entry name" value="AcylCoA_DH/oxidase_NM_dom_sf"/>
</dbReference>
<dbReference type="EMBL" id="BMES01000001">
    <property type="protein sequence ID" value="GGH07425.1"/>
    <property type="molecule type" value="Genomic_DNA"/>
</dbReference>
<feature type="domain" description="Acyl-CoA oxidase/dehydrogenase middle" evidence="8">
    <location>
        <begin position="202"/>
        <end position="293"/>
    </location>
</feature>
<dbReference type="Proteomes" id="UP000603912">
    <property type="component" value="Unassembled WGS sequence"/>
</dbReference>
<evidence type="ECO:0000259" key="7">
    <source>
        <dbReference type="Pfam" id="PF00441"/>
    </source>
</evidence>
<dbReference type="InterPro" id="IPR006089">
    <property type="entry name" value="Acyl-CoA_DH_CS"/>
</dbReference>
<reference evidence="10" key="1">
    <citation type="journal article" date="2014" name="Int. J. Syst. Evol. Microbiol.">
        <title>Complete genome sequence of Corynebacterium casei LMG S-19264T (=DSM 44701T), isolated from a smear-ripened cheese.</title>
        <authorList>
            <consortium name="US DOE Joint Genome Institute (JGI-PGF)"/>
            <person name="Walter F."/>
            <person name="Albersmeier A."/>
            <person name="Kalinowski J."/>
            <person name="Ruckert C."/>
        </authorList>
    </citation>
    <scope>NUCLEOTIDE SEQUENCE</scope>
    <source>
        <strain evidence="10">CGMCC 1.12214</strain>
    </source>
</reference>
<organism evidence="10 11">
    <name type="scientific">Alsobacter metallidurans</name>
    <dbReference type="NCBI Taxonomy" id="340221"/>
    <lineage>
        <taxon>Bacteria</taxon>
        <taxon>Pseudomonadati</taxon>
        <taxon>Pseudomonadota</taxon>
        <taxon>Alphaproteobacteria</taxon>
        <taxon>Hyphomicrobiales</taxon>
        <taxon>Alsobacteraceae</taxon>
        <taxon>Alsobacter</taxon>
    </lineage>
</organism>
<keyword evidence="5" id="KW-0560">Oxidoreductase</keyword>
<feature type="domain" description="Acyl-CoA dehydrogenase/oxidase C-terminal" evidence="7">
    <location>
        <begin position="304"/>
        <end position="458"/>
    </location>
</feature>
<dbReference type="PANTHER" id="PTHR42707:SF3">
    <property type="entry name" value="ACYL-COA DEHYDROGENASE AIDB-RELATED"/>
    <property type="match status" value="1"/>
</dbReference>
<evidence type="ECO:0000256" key="3">
    <source>
        <dbReference type="ARBA" id="ARBA00022630"/>
    </source>
</evidence>
<evidence type="ECO:0000259" key="9">
    <source>
        <dbReference type="Pfam" id="PF18158"/>
    </source>
</evidence>
<dbReference type="Gene3D" id="6.10.250.600">
    <property type="match status" value="1"/>
</dbReference>
<dbReference type="Gene3D" id="2.40.110.20">
    <property type="match status" value="1"/>
</dbReference>
<dbReference type="InterPro" id="IPR041504">
    <property type="entry name" value="AidB_N"/>
</dbReference>
<comment type="caution">
    <text evidence="10">The sequence shown here is derived from an EMBL/GenBank/DDBJ whole genome shotgun (WGS) entry which is preliminary data.</text>
</comment>
<dbReference type="SUPFAM" id="SSF56645">
    <property type="entry name" value="Acyl-CoA dehydrogenase NM domain-like"/>
    <property type="match status" value="1"/>
</dbReference>
<evidence type="ECO:0000313" key="10">
    <source>
        <dbReference type="EMBL" id="GGH07425.1"/>
    </source>
</evidence>
<comment type="similarity">
    <text evidence="2 5">Belongs to the acyl-CoA dehydrogenase family.</text>
</comment>
<dbReference type="InterPro" id="IPR052904">
    <property type="entry name" value="Acyl-CoA_dehydrogenase-like"/>
</dbReference>
<protein>
    <submittedName>
        <fullName evidence="10">Acyl-CoA dehydrogenase</fullName>
    </submittedName>
</protein>
<evidence type="ECO:0000256" key="1">
    <source>
        <dbReference type="ARBA" id="ARBA00001974"/>
    </source>
</evidence>
<dbReference type="PROSITE" id="PS00072">
    <property type="entry name" value="ACYL_COA_DH_1"/>
    <property type="match status" value="1"/>
</dbReference>
<evidence type="ECO:0000256" key="5">
    <source>
        <dbReference type="RuleBase" id="RU362125"/>
    </source>
</evidence>
<dbReference type="Pfam" id="PF02770">
    <property type="entry name" value="Acyl-CoA_dh_M"/>
    <property type="match status" value="1"/>
</dbReference>
<dbReference type="Gene3D" id="1.20.140.10">
    <property type="entry name" value="Butyryl-CoA Dehydrogenase, subunit A, domain 3"/>
    <property type="match status" value="1"/>
</dbReference>
<evidence type="ECO:0000313" key="11">
    <source>
        <dbReference type="Proteomes" id="UP000603912"/>
    </source>
</evidence>
<dbReference type="SUPFAM" id="SSF47203">
    <property type="entry name" value="Acyl-CoA dehydrogenase C-terminal domain-like"/>
    <property type="match status" value="1"/>
</dbReference>
<dbReference type="PROSITE" id="PS00073">
    <property type="entry name" value="ACYL_COA_DH_2"/>
    <property type="match status" value="1"/>
</dbReference>
<dbReference type="InterPro" id="IPR006091">
    <property type="entry name" value="Acyl-CoA_Oxase/DH_mid-dom"/>
</dbReference>
<feature type="domain" description="Adaptive response protein AidB N-terminal" evidence="9">
    <location>
        <begin position="22"/>
        <end position="186"/>
    </location>
</feature>
<keyword evidence="4 5" id="KW-0274">FAD</keyword>
<comment type="cofactor">
    <cofactor evidence="1 5">
        <name>FAD</name>
        <dbReference type="ChEBI" id="CHEBI:57692"/>
    </cofactor>
</comment>
<name>A0A917MFY7_9HYPH</name>
<feature type="region of interest" description="Disordered" evidence="6">
    <location>
        <begin position="538"/>
        <end position="562"/>
    </location>
</feature>
<dbReference type="Pfam" id="PF00441">
    <property type="entry name" value="Acyl-CoA_dh_1"/>
    <property type="match status" value="1"/>
</dbReference>
<evidence type="ECO:0000256" key="6">
    <source>
        <dbReference type="SAM" id="MobiDB-lite"/>
    </source>
</evidence>
<dbReference type="InterPro" id="IPR009075">
    <property type="entry name" value="AcylCo_DH/oxidase_C"/>
</dbReference>
<gene>
    <name evidence="10" type="primary">aidB</name>
    <name evidence="10" type="ORF">GCM10007036_02300</name>
</gene>
<evidence type="ECO:0000256" key="4">
    <source>
        <dbReference type="ARBA" id="ARBA00022827"/>
    </source>
</evidence>
<dbReference type="InterPro" id="IPR036250">
    <property type="entry name" value="AcylCo_DH-like_C"/>
</dbReference>
<keyword evidence="3 5" id="KW-0285">Flavoprotein</keyword>
<evidence type="ECO:0000256" key="2">
    <source>
        <dbReference type="ARBA" id="ARBA00009347"/>
    </source>
</evidence>